<evidence type="ECO:0000256" key="3">
    <source>
        <dbReference type="ARBA" id="ARBA00022989"/>
    </source>
</evidence>
<organism evidence="8 9">
    <name type="scientific">Aspergillus wentii DTO 134E9</name>
    <dbReference type="NCBI Taxonomy" id="1073089"/>
    <lineage>
        <taxon>Eukaryota</taxon>
        <taxon>Fungi</taxon>
        <taxon>Dikarya</taxon>
        <taxon>Ascomycota</taxon>
        <taxon>Pezizomycotina</taxon>
        <taxon>Eurotiomycetes</taxon>
        <taxon>Eurotiomycetidae</taxon>
        <taxon>Eurotiales</taxon>
        <taxon>Aspergillaceae</taxon>
        <taxon>Aspergillus</taxon>
        <taxon>Aspergillus subgen. Cremei</taxon>
    </lineage>
</organism>
<feature type="region of interest" description="Disordered" evidence="5">
    <location>
        <begin position="188"/>
        <end position="215"/>
    </location>
</feature>
<feature type="compositionally biased region" description="Polar residues" evidence="5">
    <location>
        <begin position="191"/>
        <end position="202"/>
    </location>
</feature>
<dbReference type="GO" id="GO:0071944">
    <property type="term" value="C:cell periphery"/>
    <property type="evidence" value="ECO:0007669"/>
    <property type="project" value="UniProtKB-ARBA"/>
</dbReference>
<reference evidence="9" key="1">
    <citation type="journal article" date="2017" name="Genome Biol.">
        <title>Comparative genomics reveals high biological diversity and specific adaptations in the industrially and medically important fungal genus Aspergillus.</title>
        <authorList>
            <person name="de Vries R.P."/>
            <person name="Riley R."/>
            <person name="Wiebenga A."/>
            <person name="Aguilar-Osorio G."/>
            <person name="Amillis S."/>
            <person name="Uchima C.A."/>
            <person name="Anderluh G."/>
            <person name="Asadollahi M."/>
            <person name="Askin M."/>
            <person name="Barry K."/>
            <person name="Battaglia E."/>
            <person name="Bayram O."/>
            <person name="Benocci T."/>
            <person name="Braus-Stromeyer S.A."/>
            <person name="Caldana C."/>
            <person name="Canovas D."/>
            <person name="Cerqueira G.C."/>
            <person name="Chen F."/>
            <person name="Chen W."/>
            <person name="Choi C."/>
            <person name="Clum A."/>
            <person name="Dos Santos R.A."/>
            <person name="Damasio A.R."/>
            <person name="Diallinas G."/>
            <person name="Emri T."/>
            <person name="Fekete E."/>
            <person name="Flipphi M."/>
            <person name="Freyberg S."/>
            <person name="Gallo A."/>
            <person name="Gournas C."/>
            <person name="Habgood R."/>
            <person name="Hainaut M."/>
            <person name="Harispe M.L."/>
            <person name="Henrissat B."/>
            <person name="Hilden K.S."/>
            <person name="Hope R."/>
            <person name="Hossain A."/>
            <person name="Karabika E."/>
            <person name="Karaffa L."/>
            <person name="Karanyi Z."/>
            <person name="Krasevec N."/>
            <person name="Kuo A."/>
            <person name="Kusch H."/>
            <person name="LaButti K."/>
            <person name="Lagendijk E.L."/>
            <person name="Lapidus A."/>
            <person name="Levasseur A."/>
            <person name="Lindquist E."/>
            <person name="Lipzen A."/>
            <person name="Logrieco A.F."/>
            <person name="MacCabe A."/>
            <person name="Maekelae M.R."/>
            <person name="Malavazi I."/>
            <person name="Melin P."/>
            <person name="Meyer V."/>
            <person name="Mielnichuk N."/>
            <person name="Miskei M."/>
            <person name="Molnar A.P."/>
            <person name="Mule G."/>
            <person name="Ngan C.Y."/>
            <person name="Orejas M."/>
            <person name="Orosz E."/>
            <person name="Ouedraogo J.P."/>
            <person name="Overkamp K.M."/>
            <person name="Park H.-S."/>
            <person name="Perrone G."/>
            <person name="Piumi F."/>
            <person name="Punt P.J."/>
            <person name="Ram A.F."/>
            <person name="Ramon A."/>
            <person name="Rauscher S."/>
            <person name="Record E."/>
            <person name="Riano-Pachon D.M."/>
            <person name="Robert V."/>
            <person name="Roehrig J."/>
            <person name="Ruller R."/>
            <person name="Salamov A."/>
            <person name="Salih N.S."/>
            <person name="Samson R.A."/>
            <person name="Sandor E."/>
            <person name="Sanguinetti M."/>
            <person name="Schuetze T."/>
            <person name="Sepcic K."/>
            <person name="Shelest E."/>
            <person name="Sherlock G."/>
            <person name="Sophianopoulou V."/>
            <person name="Squina F.M."/>
            <person name="Sun H."/>
            <person name="Susca A."/>
            <person name="Todd R.B."/>
            <person name="Tsang A."/>
            <person name="Unkles S.E."/>
            <person name="van de Wiele N."/>
            <person name="van Rossen-Uffink D."/>
            <person name="Oliveira J.V."/>
            <person name="Vesth T.C."/>
            <person name="Visser J."/>
            <person name="Yu J.-H."/>
            <person name="Zhou M."/>
            <person name="Andersen M.R."/>
            <person name="Archer D.B."/>
            <person name="Baker S.E."/>
            <person name="Benoit I."/>
            <person name="Brakhage A.A."/>
            <person name="Braus G.H."/>
            <person name="Fischer R."/>
            <person name="Frisvad J.C."/>
            <person name="Goldman G.H."/>
            <person name="Houbraken J."/>
            <person name="Oakley B."/>
            <person name="Pocsi I."/>
            <person name="Scazzocchio C."/>
            <person name="Seiboth B."/>
            <person name="vanKuyk P.A."/>
            <person name="Wortman J."/>
            <person name="Dyer P.S."/>
            <person name="Grigoriev I.V."/>
        </authorList>
    </citation>
    <scope>NUCLEOTIDE SEQUENCE [LARGE SCALE GENOMIC DNA]</scope>
    <source>
        <strain evidence="9">DTO 134E9</strain>
    </source>
</reference>
<keyword evidence="7" id="KW-0732">Signal</keyword>
<gene>
    <name evidence="8" type="ORF">ASPWEDRAFT_33922</name>
</gene>
<dbReference type="Proteomes" id="UP000184383">
    <property type="component" value="Unassembled WGS sequence"/>
</dbReference>
<proteinExistence type="predicted"/>
<evidence type="ECO:0000256" key="6">
    <source>
        <dbReference type="SAM" id="Phobius"/>
    </source>
</evidence>
<evidence type="ECO:0008006" key="10">
    <source>
        <dbReference type="Google" id="ProtNLM"/>
    </source>
</evidence>
<evidence type="ECO:0000313" key="8">
    <source>
        <dbReference type="EMBL" id="OJJ40507.1"/>
    </source>
</evidence>
<name>A0A1L9S072_ASPWE</name>
<keyword evidence="3 6" id="KW-1133">Transmembrane helix</keyword>
<keyword evidence="2 6" id="KW-0812">Transmembrane</keyword>
<comment type="subcellular location">
    <subcellularLocation>
        <location evidence="1">Membrane</location>
        <topology evidence="1">Single-pass membrane protein</topology>
    </subcellularLocation>
</comment>
<protein>
    <recommendedName>
        <fullName evidence="10">Mid2 domain-containing protein</fullName>
    </recommendedName>
</protein>
<dbReference type="PANTHER" id="PTHR15549:SF26">
    <property type="entry name" value="AXIAL BUDDING PATTERN PROTEIN 2-RELATED"/>
    <property type="match status" value="1"/>
</dbReference>
<dbReference type="CDD" id="cd12087">
    <property type="entry name" value="TM_EGFR-like"/>
    <property type="match status" value="1"/>
</dbReference>
<dbReference type="STRING" id="1073089.A0A1L9S072"/>
<evidence type="ECO:0000256" key="2">
    <source>
        <dbReference type="ARBA" id="ARBA00022692"/>
    </source>
</evidence>
<sequence>MKRINALLLSLCAASSFPAVSAWSFIWRNESDYPFTQHSTDPQPCTSINHAQGKEYDYNPEDDGYWIWLWTSDNCSGDTAGHSEPSIWRKNASIDLHSYLIGNENKVAVISSSTIPSATSTSATSSPSSSASSSSTPSSASSGESSSGSGSSLSGGAIAGIVIGVIAGVAILGALFFFLGRRNRQKAAAETPQQSDMQSTSPGAPGAPGASTSPVAPPYAGLGGMAAPQAGVYEAMAVPKSETGYANSPMSATTQEAYRPSRMHELVGDNGTAEMSDTHRVNELEEHTKHPSGW</sequence>
<dbReference type="EMBL" id="KV878209">
    <property type="protein sequence ID" value="OJJ40507.1"/>
    <property type="molecule type" value="Genomic_DNA"/>
</dbReference>
<dbReference type="PANTHER" id="PTHR15549">
    <property type="entry name" value="PAIRED IMMUNOGLOBULIN-LIKE TYPE 2 RECEPTOR"/>
    <property type="match status" value="1"/>
</dbReference>
<feature type="transmembrane region" description="Helical" evidence="6">
    <location>
        <begin position="157"/>
        <end position="179"/>
    </location>
</feature>
<feature type="chain" id="PRO_5013222475" description="Mid2 domain-containing protein" evidence="7">
    <location>
        <begin position="23"/>
        <end position="294"/>
    </location>
</feature>
<evidence type="ECO:0000256" key="5">
    <source>
        <dbReference type="SAM" id="MobiDB-lite"/>
    </source>
</evidence>
<keyword evidence="4 6" id="KW-0472">Membrane</keyword>
<feature type="signal peptide" evidence="7">
    <location>
        <begin position="1"/>
        <end position="22"/>
    </location>
</feature>
<accession>A0A1L9S072</accession>
<dbReference type="OrthoDB" id="4505626at2759"/>
<dbReference type="AlphaFoldDB" id="A0A1L9S072"/>
<evidence type="ECO:0000256" key="1">
    <source>
        <dbReference type="ARBA" id="ARBA00004167"/>
    </source>
</evidence>
<dbReference type="VEuPathDB" id="FungiDB:ASPWEDRAFT_33922"/>
<dbReference type="GO" id="GO:0016020">
    <property type="term" value="C:membrane"/>
    <property type="evidence" value="ECO:0007669"/>
    <property type="project" value="UniProtKB-SubCell"/>
</dbReference>
<feature type="region of interest" description="Disordered" evidence="5">
    <location>
        <begin position="118"/>
        <end position="151"/>
    </location>
</feature>
<evidence type="ECO:0000313" key="9">
    <source>
        <dbReference type="Proteomes" id="UP000184383"/>
    </source>
</evidence>
<dbReference type="InterPro" id="IPR051694">
    <property type="entry name" value="Immunoregulatory_rcpt-like"/>
</dbReference>
<evidence type="ECO:0000256" key="4">
    <source>
        <dbReference type="ARBA" id="ARBA00023136"/>
    </source>
</evidence>
<dbReference type="RefSeq" id="XP_040694183.1">
    <property type="nucleotide sequence ID" value="XM_040833893.1"/>
</dbReference>
<dbReference type="GeneID" id="63749741"/>
<evidence type="ECO:0000256" key="7">
    <source>
        <dbReference type="SAM" id="SignalP"/>
    </source>
</evidence>
<keyword evidence="9" id="KW-1185">Reference proteome</keyword>